<keyword evidence="3" id="KW-1185">Reference proteome</keyword>
<comment type="caution">
    <text evidence="2">The sequence shown here is derived from an EMBL/GenBank/DDBJ whole genome shotgun (WGS) entry which is preliminary data.</text>
</comment>
<protein>
    <submittedName>
        <fullName evidence="2">Uncharacterized protein</fullName>
    </submittedName>
</protein>
<dbReference type="AlphaFoldDB" id="A0AAD7K5X3"/>
<accession>A0AAD7K5X3</accession>
<dbReference type="EMBL" id="JARJLG010000009">
    <property type="protein sequence ID" value="KAJ7777880.1"/>
    <property type="molecule type" value="Genomic_DNA"/>
</dbReference>
<dbReference type="Proteomes" id="UP001215280">
    <property type="component" value="Unassembled WGS sequence"/>
</dbReference>
<evidence type="ECO:0000313" key="2">
    <source>
        <dbReference type="EMBL" id="KAJ7777880.1"/>
    </source>
</evidence>
<sequence>MPYPMDLAIRAAITASISTLRVTFPGLQDEHWEAIEAEGSSTGESERETCFVQGLVFLHSEFADSLFVRVFRPPVGCCEIIQAALFSRPTFAALLARANIQAHPDKRTYHAFIVYVGAAARSKSLGAATMKTWFQQTFAPLVAPAEAAYVKSLAPPEGDRPPKRYRSRLHYTGCKSLLADMRAKQTRATKHATQRHPPRPRGLLSSCLFHHKLSFWFRLKRVRPRASSPARPFHRPRRSLLWVINGSQRPHCPRLCTSSRFRSGPPPFSRPSRPEHRSVPLPGNPSNLSTRRCDIWSSARAFNCHSLVLYGFFYFLSQPRHRLEPLQHSQA</sequence>
<evidence type="ECO:0000313" key="3">
    <source>
        <dbReference type="Proteomes" id="UP001215280"/>
    </source>
</evidence>
<name>A0AAD7K5X3_9AGAR</name>
<reference evidence="2" key="1">
    <citation type="submission" date="2023-03" db="EMBL/GenBank/DDBJ databases">
        <title>Massive genome expansion in bonnet fungi (Mycena s.s.) driven by repeated elements and novel gene families across ecological guilds.</title>
        <authorList>
            <consortium name="Lawrence Berkeley National Laboratory"/>
            <person name="Harder C.B."/>
            <person name="Miyauchi S."/>
            <person name="Viragh M."/>
            <person name="Kuo A."/>
            <person name="Thoen E."/>
            <person name="Andreopoulos B."/>
            <person name="Lu D."/>
            <person name="Skrede I."/>
            <person name="Drula E."/>
            <person name="Henrissat B."/>
            <person name="Morin E."/>
            <person name="Kohler A."/>
            <person name="Barry K."/>
            <person name="LaButti K."/>
            <person name="Morin E."/>
            <person name="Salamov A."/>
            <person name="Lipzen A."/>
            <person name="Mereny Z."/>
            <person name="Hegedus B."/>
            <person name="Baldrian P."/>
            <person name="Stursova M."/>
            <person name="Weitz H."/>
            <person name="Taylor A."/>
            <person name="Grigoriev I.V."/>
            <person name="Nagy L.G."/>
            <person name="Martin F."/>
            <person name="Kauserud H."/>
        </authorList>
    </citation>
    <scope>NUCLEOTIDE SEQUENCE</scope>
    <source>
        <strain evidence="2">CBHHK188m</strain>
    </source>
</reference>
<organism evidence="2 3">
    <name type="scientific">Mycena maculata</name>
    <dbReference type="NCBI Taxonomy" id="230809"/>
    <lineage>
        <taxon>Eukaryota</taxon>
        <taxon>Fungi</taxon>
        <taxon>Dikarya</taxon>
        <taxon>Basidiomycota</taxon>
        <taxon>Agaricomycotina</taxon>
        <taxon>Agaricomycetes</taxon>
        <taxon>Agaricomycetidae</taxon>
        <taxon>Agaricales</taxon>
        <taxon>Marasmiineae</taxon>
        <taxon>Mycenaceae</taxon>
        <taxon>Mycena</taxon>
    </lineage>
</organism>
<feature type="region of interest" description="Disordered" evidence="1">
    <location>
        <begin position="259"/>
        <end position="284"/>
    </location>
</feature>
<gene>
    <name evidence="2" type="ORF">DFH07DRAFT_568033</name>
</gene>
<evidence type="ECO:0000256" key="1">
    <source>
        <dbReference type="SAM" id="MobiDB-lite"/>
    </source>
</evidence>
<proteinExistence type="predicted"/>